<dbReference type="InterPro" id="IPR050188">
    <property type="entry name" value="RluA_PseudoU_synthase"/>
</dbReference>
<proteinExistence type="inferred from homology"/>
<keyword evidence="8" id="KW-1185">Reference proteome</keyword>
<keyword evidence="4" id="KW-0694">RNA-binding</keyword>
<evidence type="ECO:0000256" key="1">
    <source>
        <dbReference type="ARBA" id="ARBA00000073"/>
    </source>
</evidence>
<dbReference type="InterPro" id="IPR020103">
    <property type="entry name" value="PsdUridine_synth_cat_dom_sf"/>
</dbReference>
<evidence type="ECO:0000313" key="7">
    <source>
        <dbReference type="EMBL" id="MFC4076510.1"/>
    </source>
</evidence>
<evidence type="ECO:0000256" key="5">
    <source>
        <dbReference type="RuleBase" id="RU362028"/>
    </source>
</evidence>
<organism evidence="7 8">
    <name type="scientific">Salinithrix halophila</name>
    <dbReference type="NCBI Taxonomy" id="1485204"/>
    <lineage>
        <taxon>Bacteria</taxon>
        <taxon>Bacillati</taxon>
        <taxon>Bacillota</taxon>
        <taxon>Bacilli</taxon>
        <taxon>Bacillales</taxon>
        <taxon>Thermoactinomycetaceae</taxon>
        <taxon>Salinithrix</taxon>
    </lineage>
</organism>
<dbReference type="InterPro" id="IPR002942">
    <property type="entry name" value="S4_RNA-bd"/>
</dbReference>
<feature type="domain" description="RNA-binding S4" evidence="6">
    <location>
        <begin position="19"/>
        <end position="83"/>
    </location>
</feature>
<dbReference type="InterPro" id="IPR006224">
    <property type="entry name" value="PsdUridine_synth_RluA-like_CS"/>
</dbReference>
<dbReference type="Pfam" id="PF01479">
    <property type="entry name" value="S4"/>
    <property type="match status" value="1"/>
</dbReference>
<dbReference type="CDD" id="cd02869">
    <property type="entry name" value="PseudoU_synth_RluA_like"/>
    <property type="match status" value="1"/>
</dbReference>
<dbReference type="Proteomes" id="UP001595843">
    <property type="component" value="Unassembled WGS sequence"/>
</dbReference>
<dbReference type="GO" id="GO:0016853">
    <property type="term" value="F:isomerase activity"/>
    <property type="evidence" value="ECO:0007669"/>
    <property type="project" value="UniProtKB-KW"/>
</dbReference>
<name>A0ABV8JFC9_9BACL</name>
<dbReference type="SMART" id="SM00363">
    <property type="entry name" value="S4"/>
    <property type="match status" value="1"/>
</dbReference>
<dbReference type="SUPFAM" id="SSF55174">
    <property type="entry name" value="Alpha-L RNA-binding motif"/>
    <property type="match status" value="1"/>
</dbReference>
<accession>A0ABV8JFC9</accession>
<evidence type="ECO:0000256" key="3">
    <source>
        <dbReference type="ARBA" id="ARBA00023235"/>
    </source>
</evidence>
<dbReference type="Pfam" id="PF00849">
    <property type="entry name" value="PseudoU_synth_2"/>
    <property type="match status" value="1"/>
</dbReference>
<keyword evidence="3 5" id="KW-0413">Isomerase</keyword>
<reference evidence="8" key="1">
    <citation type="journal article" date="2019" name="Int. J. Syst. Evol. Microbiol.">
        <title>The Global Catalogue of Microorganisms (GCM) 10K type strain sequencing project: providing services to taxonomists for standard genome sequencing and annotation.</title>
        <authorList>
            <consortium name="The Broad Institute Genomics Platform"/>
            <consortium name="The Broad Institute Genome Sequencing Center for Infectious Disease"/>
            <person name="Wu L."/>
            <person name="Ma J."/>
        </authorList>
    </citation>
    <scope>NUCLEOTIDE SEQUENCE [LARGE SCALE GENOMIC DNA]</scope>
    <source>
        <strain evidence="8">IBRC-M 10813</strain>
    </source>
</reference>
<dbReference type="InterPro" id="IPR006225">
    <property type="entry name" value="PsdUridine_synth_RluC/D"/>
</dbReference>
<evidence type="ECO:0000313" key="8">
    <source>
        <dbReference type="Proteomes" id="UP001595843"/>
    </source>
</evidence>
<evidence type="ECO:0000256" key="2">
    <source>
        <dbReference type="ARBA" id="ARBA00010876"/>
    </source>
</evidence>
<dbReference type="PROSITE" id="PS50889">
    <property type="entry name" value="S4"/>
    <property type="match status" value="1"/>
</dbReference>
<dbReference type="PANTHER" id="PTHR21600">
    <property type="entry name" value="MITOCHONDRIAL RNA PSEUDOURIDINE SYNTHASE"/>
    <property type="match status" value="1"/>
</dbReference>
<sequence length="310" mass="34412">MTEEETFRRFEVGEADTGQRVDKFLAGREKEWSRMAVQSWIRNDRVRVDGRSVKSNHRLNEGEWVEVSVPPPEEAAVLAEPIPLAIIYEDSDVIVIDKPRGMVVHPAPGNPSGTLVNALLAHCGDLSGINGVIRPGIVHRIDKDTSGLIMAAKHDTAHQSLAEQLKEHTVDRVYQALVLGNIPHDRGTVDAPIGRDPKNRQRMAVEPKNGKPAVTHFEVTERFGTATLVRCRLETGRTHQIRVHMKAIGHPVAGDPVYSSNPKRWPIDGQALHAAVLGFDHPRTGERLRFETPLPTDIETCLTRLREGLA</sequence>
<dbReference type="EMBL" id="JBHSAP010000009">
    <property type="protein sequence ID" value="MFC4076510.1"/>
    <property type="molecule type" value="Genomic_DNA"/>
</dbReference>
<comment type="caution">
    <text evidence="7">The sequence shown here is derived from an EMBL/GenBank/DDBJ whole genome shotgun (WGS) entry which is preliminary data.</text>
</comment>
<dbReference type="PROSITE" id="PS01129">
    <property type="entry name" value="PSI_RLU"/>
    <property type="match status" value="1"/>
</dbReference>
<dbReference type="Gene3D" id="3.10.290.10">
    <property type="entry name" value="RNA-binding S4 domain"/>
    <property type="match status" value="1"/>
</dbReference>
<protein>
    <recommendedName>
        <fullName evidence="5">Pseudouridine synthase</fullName>
        <ecNumber evidence="5">5.4.99.-</ecNumber>
    </recommendedName>
</protein>
<comment type="function">
    <text evidence="5">Responsible for synthesis of pseudouridine from uracil.</text>
</comment>
<evidence type="ECO:0000256" key="4">
    <source>
        <dbReference type="PROSITE-ProRule" id="PRU00182"/>
    </source>
</evidence>
<dbReference type="Gene3D" id="3.30.2350.10">
    <property type="entry name" value="Pseudouridine synthase"/>
    <property type="match status" value="1"/>
</dbReference>
<comment type="catalytic activity">
    <reaction evidence="1 5">
        <text>a uridine in RNA = a pseudouridine in RNA</text>
        <dbReference type="Rhea" id="RHEA:48348"/>
        <dbReference type="Rhea" id="RHEA-COMP:12068"/>
        <dbReference type="Rhea" id="RHEA-COMP:12069"/>
        <dbReference type="ChEBI" id="CHEBI:65314"/>
        <dbReference type="ChEBI" id="CHEBI:65315"/>
    </reaction>
</comment>
<dbReference type="NCBIfam" id="TIGR00005">
    <property type="entry name" value="rluA_subfam"/>
    <property type="match status" value="1"/>
</dbReference>
<dbReference type="EC" id="5.4.99.-" evidence="5"/>
<dbReference type="SUPFAM" id="SSF55120">
    <property type="entry name" value="Pseudouridine synthase"/>
    <property type="match status" value="1"/>
</dbReference>
<dbReference type="RefSeq" id="WP_380703520.1">
    <property type="nucleotide sequence ID" value="NZ_JBHSAP010000009.1"/>
</dbReference>
<dbReference type="InterPro" id="IPR006145">
    <property type="entry name" value="PsdUridine_synth_RsuA/RluA"/>
</dbReference>
<dbReference type="CDD" id="cd00165">
    <property type="entry name" value="S4"/>
    <property type="match status" value="1"/>
</dbReference>
<dbReference type="PANTHER" id="PTHR21600:SF44">
    <property type="entry name" value="RIBOSOMAL LARGE SUBUNIT PSEUDOURIDINE SYNTHASE D"/>
    <property type="match status" value="1"/>
</dbReference>
<evidence type="ECO:0000259" key="6">
    <source>
        <dbReference type="SMART" id="SM00363"/>
    </source>
</evidence>
<dbReference type="InterPro" id="IPR036986">
    <property type="entry name" value="S4_RNA-bd_sf"/>
</dbReference>
<comment type="similarity">
    <text evidence="2 5">Belongs to the pseudouridine synthase RluA family.</text>
</comment>
<gene>
    <name evidence="7" type="ORF">ACFOUO_06760</name>
</gene>